<dbReference type="EMBL" id="CP041692">
    <property type="protein sequence ID" value="QDP96293.1"/>
    <property type="molecule type" value="Genomic_DNA"/>
</dbReference>
<evidence type="ECO:0000256" key="1">
    <source>
        <dbReference type="ARBA" id="ARBA00007261"/>
    </source>
</evidence>
<dbReference type="SUPFAM" id="SSF63411">
    <property type="entry name" value="LuxS/MPP-like metallohydrolase"/>
    <property type="match status" value="2"/>
</dbReference>
<dbReference type="AlphaFoldDB" id="A0A516PYP9"/>
<dbReference type="Pfam" id="PF05193">
    <property type="entry name" value="Peptidase_M16_C"/>
    <property type="match status" value="1"/>
</dbReference>
<evidence type="ECO:0000259" key="2">
    <source>
        <dbReference type="Pfam" id="PF00675"/>
    </source>
</evidence>
<dbReference type="OrthoDB" id="9811314at2"/>
<organism evidence="4 5">
    <name type="scientific">Microlunatus elymi</name>
    <dbReference type="NCBI Taxonomy" id="2596828"/>
    <lineage>
        <taxon>Bacteria</taxon>
        <taxon>Bacillati</taxon>
        <taxon>Actinomycetota</taxon>
        <taxon>Actinomycetes</taxon>
        <taxon>Propionibacteriales</taxon>
        <taxon>Propionibacteriaceae</taxon>
        <taxon>Microlunatus</taxon>
    </lineage>
</organism>
<proteinExistence type="inferred from homology"/>
<gene>
    <name evidence="4" type="ORF">FOE78_10630</name>
</gene>
<evidence type="ECO:0000259" key="3">
    <source>
        <dbReference type="Pfam" id="PF05193"/>
    </source>
</evidence>
<reference evidence="4 5" key="1">
    <citation type="submission" date="2019-07" db="EMBL/GenBank/DDBJ databases">
        <title>Microlunatus dokdonensis sp. nov. isolated from the rhizospheric soil of the wild plant Elymus tsukushiensis.</title>
        <authorList>
            <person name="Ghim S.-Y."/>
            <person name="Hwang Y.-J."/>
            <person name="Son J.-S."/>
            <person name="Shin J.-H."/>
        </authorList>
    </citation>
    <scope>NUCLEOTIDE SEQUENCE [LARGE SCALE GENOMIC DNA]</scope>
    <source>
        <strain evidence="4 5">KUDC0627</strain>
    </source>
</reference>
<evidence type="ECO:0000313" key="5">
    <source>
        <dbReference type="Proteomes" id="UP000319263"/>
    </source>
</evidence>
<comment type="similarity">
    <text evidence="1">Belongs to the peptidase M16 family.</text>
</comment>
<dbReference type="Gene3D" id="3.30.830.10">
    <property type="entry name" value="Metalloenzyme, LuxS/M16 peptidase-like"/>
    <property type="match status" value="2"/>
</dbReference>
<dbReference type="KEGG" id="mik:FOE78_10630"/>
<feature type="domain" description="Peptidase M16 N-terminal" evidence="2">
    <location>
        <begin position="29"/>
        <end position="176"/>
    </location>
</feature>
<dbReference type="PANTHER" id="PTHR11851">
    <property type="entry name" value="METALLOPROTEASE"/>
    <property type="match status" value="1"/>
</dbReference>
<dbReference type="Proteomes" id="UP000319263">
    <property type="component" value="Chromosome"/>
</dbReference>
<dbReference type="InterPro" id="IPR050361">
    <property type="entry name" value="MPP/UQCRC_Complex"/>
</dbReference>
<keyword evidence="5" id="KW-1185">Reference proteome</keyword>
<dbReference type="InterPro" id="IPR011249">
    <property type="entry name" value="Metalloenz_LuxS/M16"/>
</dbReference>
<name>A0A516PYP9_9ACTN</name>
<protein>
    <submittedName>
        <fullName evidence="4">Insulinase family protein</fullName>
    </submittedName>
</protein>
<dbReference type="Pfam" id="PF00675">
    <property type="entry name" value="Peptidase_M16"/>
    <property type="match status" value="1"/>
</dbReference>
<dbReference type="PANTHER" id="PTHR11851:SF49">
    <property type="entry name" value="MITOCHONDRIAL-PROCESSING PEPTIDASE SUBUNIT ALPHA"/>
    <property type="match status" value="1"/>
</dbReference>
<accession>A0A516PYP9</accession>
<feature type="domain" description="Peptidase M16 C-terminal" evidence="3">
    <location>
        <begin position="183"/>
        <end position="360"/>
    </location>
</feature>
<sequence length="436" mass="47829">MPRSARMTKAVRPYLGGQVRRTVLPSGLRVVTERMPHSRTFSVGFFVDVGSVRESPNLNGASHFLEHVLFKGTRRRRPEEISAAIESVGGDINAYTTKEHTCFYARVLGDDADLAVDVLSDMITSSQILSREVQAERTVILDEIAMHADDPVEAVQELVTSALLPQPGLGSPVIGTEQSIAALSRAQIVRHWQRNYHPGSIVVAAAGQVDHDHLVDLLDRLGDFGRPARRPHVPLVSSGPGLDRLPLLSDRRPFEQATVSLAFPGPKLFDQERFPIGLLSVIIGGGMSSRLFVEVRERRGLAYGIEAGETSYSTGGLWSVDWQSSPDKVEEILILVRAELERVAEHGVTEQELERAKGQLRGQTVLSYEGPQSRMARLGTAELTGDNRTVSQILDTYDHVDTAEIGRIAATLLTRPAVLGLVGPKRPTKRLEKLIN</sequence>
<dbReference type="InterPro" id="IPR007863">
    <property type="entry name" value="Peptidase_M16_C"/>
</dbReference>
<dbReference type="GO" id="GO:0046872">
    <property type="term" value="F:metal ion binding"/>
    <property type="evidence" value="ECO:0007669"/>
    <property type="project" value="InterPro"/>
</dbReference>
<dbReference type="InterPro" id="IPR011765">
    <property type="entry name" value="Pept_M16_N"/>
</dbReference>
<evidence type="ECO:0000313" key="4">
    <source>
        <dbReference type="EMBL" id="QDP96293.1"/>
    </source>
</evidence>